<reference evidence="2 3" key="1">
    <citation type="submission" date="2016-02" db="EMBL/GenBank/DDBJ databases">
        <title>Complete genome sequencing and analysis of ATSB10, Dyella thiooxydans isolated from rhizosphere soil of sunflower (Helianthus annuus L.).</title>
        <authorList>
            <person name="Lee Y."/>
            <person name="Hwangbo K."/>
            <person name="Chung H."/>
            <person name="Yoo J."/>
            <person name="Kim K.Y."/>
            <person name="Sa T.M."/>
            <person name="Um Y."/>
            <person name="Madhaiyan M."/>
        </authorList>
    </citation>
    <scope>NUCLEOTIDE SEQUENCE [LARGE SCALE GENOMIC DNA]</scope>
    <source>
        <strain evidence="2 3">ATSB10</strain>
    </source>
</reference>
<dbReference type="STRING" id="445710.ATSB10_34730"/>
<name>A0A160N4U3_9GAMM</name>
<evidence type="ECO:0000313" key="2">
    <source>
        <dbReference type="EMBL" id="AND70927.1"/>
    </source>
</evidence>
<dbReference type="KEGG" id="dtx:ATSB10_34730"/>
<protein>
    <submittedName>
        <fullName evidence="2">Uncharacterized protein</fullName>
    </submittedName>
</protein>
<feature type="region of interest" description="Disordered" evidence="1">
    <location>
        <begin position="32"/>
        <end position="53"/>
    </location>
</feature>
<dbReference type="PATRIC" id="fig|445710.3.peg.3472"/>
<gene>
    <name evidence="2" type="ORF">ATSB10_34730</name>
</gene>
<evidence type="ECO:0000313" key="3">
    <source>
        <dbReference type="Proteomes" id="UP000077255"/>
    </source>
</evidence>
<dbReference type="AlphaFoldDB" id="A0A160N4U3"/>
<keyword evidence="3" id="KW-1185">Reference proteome</keyword>
<dbReference type="EMBL" id="CP014841">
    <property type="protein sequence ID" value="AND70927.1"/>
    <property type="molecule type" value="Genomic_DNA"/>
</dbReference>
<sequence length="99" mass="10050">MLIHGARTIRRRRRSSLVDFLAGTVLAIEECSESAPASTGPRAHRDGPGIGIATGVAESLKGAPGHPLCGATRAQARAIHRETGQPATTGSGSHFAAGG</sequence>
<dbReference type="Proteomes" id="UP000077255">
    <property type="component" value="Chromosome"/>
</dbReference>
<organism evidence="2 3">
    <name type="scientific">Dyella thiooxydans</name>
    <dbReference type="NCBI Taxonomy" id="445710"/>
    <lineage>
        <taxon>Bacteria</taxon>
        <taxon>Pseudomonadati</taxon>
        <taxon>Pseudomonadota</taxon>
        <taxon>Gammaproteobacteria</taxon>
        <taxon>Lysobacterales</taxon>
        <taxon>Rhodanobacteraceae</taxon>
        <taxon>Dyella</taxon>
    </lineage>
</organism>
<evidence type="ECO:0000256" key="1">
    <source>
        <dbReference type="SAM" id="MobiDB-lite"/>
    </source>
</evidence>
<proteinExistence type="predicted"/>
<feature type="region of interest" description="Disordered" evidence="1">
    <location>
        <begin position="80"/>
        <end position="99"/>
    </location>
</feature>
<accession>A0A160N4U3</accession>